<dbReference type="InterPro" id="IPR011969">
    <property type="entry name" value="Clan_AA_Asp_peptidase_C"/>
</dbReference>
<dbReference type="PROSITE" id="PS00141">
    <property type="entry name" value="ASP_PROTEASE"/>
    <property type="match status" value="1"/>
</dbReference>
<dbReference type="eggNOG" id="COG3577">
    <property type="taxonomic scope" value="Bacteria"/>
</dbReference>
<dbReference type="CDD" id="cd05483">
    <property type="entry name" value="retropepsin_like_bacteria"/>
    <property type="match status" value="1"/>
</dbReference>
<gene>
    <name evidence="2" type="ORF">Nhal_3998</name>
</gene>
<sequence>MGLYDRDYMREKAQKLARARELLERSYEKPKRRIRIGAGLVGAGWLVILGLLALLFQYVLDMWNNPNQNPALTATAEGMQEVVLKRNRQGHYVVTGRINHQEVVFMLDTGATIVVVPETLAKDLGLVRGTPHTSKTASGVITGYRTMLDSVDIGGIVLRNIRASINPFAPDPQVLLGMSALSRLEFAQQGDILMLRKSYAE</sequence>
<keyword evidence="3" id="KW-1185">Reference proteome</keyword>
<reference evidence="2 3" key="1">
    <citation type="submission" date="2009-10" db="EMBL/GenBank/DDBJ databases">
        <title>Complete genome sequence of Nitrosococcus halophilus Nc4, a salt-adapted, aerobic obligate ammonia-oxidizing sulfur purple bacterium.</title>
        <authorList>
            <consortium name="US DOE Joint Genome Institute"/>
            <person name="Campbell M.A."/>
            <person name="Malfatti S.A."/>
            <person name="Chain P.S.G."/>
            <person name="Heidelberg J.F."/>
            <person name="Ward N.L."/>
            <person name="Ward B.B."/>
            <person name="Klotz M.G."/>
        </authorList>
    </citation>
    <scope>NUCLEOTIDE SEQUENCE [LARGE SCALE GENOMIC DNA]</scope>
    <source>
        <strain evidence="3">Nc4</strain>
        <plasmid evidence="3">Plasmid pNHAL01</plasmid>
    </source>
</reference>
<dbReference type="AlphaFoldDB" id="D5C5F2"/>
<dbReference type="InterPro" id="IPR034122">
    <property type="entry name" value="Retropepsin-like_bacterial"/>
</dbReference>
<dbReference type="GO" id="GO:0006508">
    <property type="term" value="P:proteolysis"/>
    <property type="evidence" value="ECO:0007669"/>
    <property type="project" value="UniProtKB-KW"/>
</dbReference>
<dbReference type="Proteomes" id="UP000001844">
    <property type="component" value="Plasmid pNHAL01"/>
</dbReference>
<keyword evidence="2" id="KW-0378">Hydrolase</keyword>
<dbReference type="HOGENOM" id="CLU_099411_1_0_6"/>
<feature type="transmembrane region" description="Helical" evidence="1">
    <location>
        <begin position="36"/>
        <end position="60"/>
    </location>
</feature>
<keyword evidence="2" id="KW-0614">Plasmid</keyword>
<evidence type="ECO:0000313" key="2">
    <source>
        <dbReference type="EMBL" id="ADE17006.1"/>
    </source>
</evidence>
<dbReference type="EMBL" id="CP001799">
    <property type="protein sequence ID" value="ADE17006.1"/>
    <property type="molecule type" value="Genomic_DNA"/>
</dbReference>
<dbReference type="InterPro" id="IPR021109">
    <property type="entry name" value="Peptidase_aspartic_dom_sf"/>
</dbReference>
<keyword evidence="2" id="KW-0645">Protease</keyword>
<keyword evidence="1" id="KW-0812">Transmembrane</keyword>
<evidence type="ECO:0000313" key="3">
    <source>
        <dbReference type="Proteomes" id="UP000001844"/>
    </source>
</evidence>
<proteinExistence type="predicted"/>
<keyword evidence="1" id="KW-1133">Transmembrane helix</keyword>
<keyword evidence="1" id="KW-0472">Membrane</keyword>
<evidence type="ECO:0000256" key="1">
    <source>
        <dbReference type="SAM" id="Phobius"/>
    </source>
</evidence>
<dbReference type="Pfam" id="PF13975">
    <property type="entry name" value="gag-asp_proteas"/>
    <property type="match status" value="1"/>
</dbReference>
<dbReference type="InterPro" id="IPR001969">
    <property type="entry name" value="Aspartic_peptidase_AS"/>
</dbReference>
<protein>
    <submittedName>
        <fullName evidence="2">Aspartyl protease-like protein</fullName>
    </submittedName>
</protein>
<dbReference type="KEGG" id="nhl:Nhal_3998"/>
<dbReference type="Gene3D" id="2.40.70.10">
    <property type="entry name" value="Acid Proteases"/>
    <property type="match status" value="1"/>
</dbReference>
<dbReference type="GO" id="GO:0004190">
    <property type="term" value="F:aspartic-type endopeptidase activity"/>
    <property type="evidence" value="ECO:0007669"/>
    <property type="project" value="InterPro"/>
</dbReference>
<name>D5C5F2_NITHN</name>
<dbReference type="SUPFAM" id="SSF50630">
    <property type="entry name" value="Acid proteases"/>
    <property type="match status" value="1"/>
</dbReference>
<accession>D5C5F2</accession>
<geneLocation type="plasmid" evidence="2 3">
    <name>pNHAL01</name>
</geneLocation>
<dbReference type="RefSeq" id="WP_013028108.1">
    <property type="nucleotide sequence ID" value="NC_013958.1"/>
</dbReference>
<dbReference type="NCBIfam" id="TIGR02281">
    <property type="entry name" value="clan_AA_DTGA"/>
    <property type="match status" value="1"/>
</dbReference>
<organism evidence="2 3">
    <name type="scientific">Nitrosococcus halophilus (strain Nc4)</name>
    <dbReference type="NCBI Taxonomy" id="472759"/>
    <lineage>
        <taxon>Bacteria</taxon>
        <taxon>Pseudomonadati</taxon>
        <taxon>Pseudomonadota</taxon>
        <taxon>Gammaproteobacteria</taxon>
        <taxon>Chromatiales</taxon>
        <taxon>Chromatiaceae</taxon>
        <taxon>Nitrosococcus</taxon>
    </lineage>
</organism>